<dbReference type="SUPFAM" id="SSF47413">
    <property type="entry name" value="lambda repressor-like DNA-binding domains"/>
    <property type="match status" value="1"/>
</dbReference>
<protein>
    <submittedName>
        <fullName evidence="2">DNA-binding transcriptional regulator YiaG</fullName>
    </submittedName>
</protein>
<sequence>MKKSRPSELRRIAEARQLYRDGTAAEIREQARVSQAEFARGVGASRAAVCLWEAGLRQPSAGLAVRALALLKALGLPDERRKQ</sequence>
<accession>A0A853DLW6</accession>
<name>A0A853DLW6_9MICO</name>
<evidence type="ECO:0000259" key="1">
    <source>
        <dbReference type="PROSITE" id="PS50943"/>
    </source>
</evidence>
<dbReference type="CDD" id="cd00093">
    <property type="entry name" value="HTH_XRE"/>
    <property type="match status" value="1"/>
</dbReference>
<dbReference type="Pfam" id="PF01381">
    <property type="entry name" value="HTH_3"/>
    <property type="match status" value="1"/>
</dbReference>
<organism evidence="2 3">
    <name type="scientific">Leifsonia naganoensis</name>
    <dbReference type="NCBI Taxonomy" id="150025"/>
    <lineage>
        <taxon>Bacteria</taxon>
        <taxon>Bacillati</taxon>
        <taxon>Actinomycetota</taxon>
        <taxon>Actinomycetes</taxon>
        <taxon>Micrococcales</taxon>
        <taxon>Microbacteriaceae</taxon>
        <taxon>Leifsonia</taxon>
    </lineage>
</organism>
<dbReference type="Proteomes" id="UP000521075">
    <property type="component" value="Unassembled WGS sequence"/>
</dbReference>
<dbReference type="InterPro" id="IPR010982">
    <property type="entry name" value="Lambda_DNA-bd_dom_sf"/>
</dbReference>
<dbReference type="AlphaFoldDB" id="A0A853DLW6"/>
<evidence type="ECO:0000313" key="2">
    <source>
        <dbReference type="EMBL" id="NYK08583.1"/>
    </source>
</evidence>
<dbReference type="PROSITE" id="PS50943">
    <property type="entry name" value="HTH_CROC1"/>
    <property type="match status" value="1"/>
</dbReference>
<comment type="caution">
    <text evidence="2">The sequence shown here is derived from an EMBL/GenBank/DDBJ whole genome shotgun (WGS) entry which is preliminary data.</text>
</comment>
<proteinExistence type="predicted"/>
<keyword evidence="2" id="KW-0238">DNA-binding</keyword>
<evidence type="ECO:0000313" key="3">
    <source>
        <dbReference type="Proteomes" id="UP000521075"/>
    </source>
</evidence>
<feature type="domain" description="HTH cro/C1-type" evidence="1">
    <location>
        <begin position="26"/>
        <end position="80"/>
    </location>
</feature>
<reference evidence="2 3" key="1">
    <citation type="submission" date="2020-07" db="EMBL/GenBank/DDBJ databases">
        <title>Sequencing the genomes of 1000 actinobacteria strains.</title>
        <authorList>
            <person name="Klenk H.-P."/>
        </authorList>
    </citation>
    <scope>NUCLEOTIDE SEQUENCE [LARGE SCALE GENOMIC DNA]</scope>
    <source>
        <strain evidence="2 3">DSM 15166</strain>
    </source>
</reference>
<dbReference type="GO" id="GO:0003677">
    <property type="term" value="F:DNA binding"/>
    <property type="evidence" value="ECO:0007669"/>
    <property type="project" value="UniProtKB-KW"/>
</dbReference>
<gene>
    <name evidence="2" type="ORF">HNR14_000464</name>
</gene>
<keyword evidence="3" id="KW-1185">Reference proteome</keyword>
<dbReference type="InterPro" id="IPR001387">
    <property type="entry name" value="Cro/C1-type_HTH"/>
</dbReference>
<dbReference type="EMBL" id="JACCHJ010000001">
    <property type="protein sequence ID" value="NYK08583.1"/>
    <property type="molecule type" value="Genomic_DNA"/>
</dbReference>
<dbReference type="Gene3D" id="1.10.260.40">
    <property type="entry name" value="lambda repressor-like DNA-binding domains"/>
    <property type="match status" value="1"/>
</dbReference>
<dbReference type="RefSeq" id="WP_179699631.1">
    <property type="nucleotide sequence ID" value="NZ_BAAAHA010000004.1"/>
</dbReference>